<dbReference type="KEGG" id="eke:EK0264_13270"/>
<dbReference type="GO" id="GO:0005524">
    <property type="term" value="F:ATP binding"/>
    <property type="evidence" value="ECO:0007669"/>
    <property type="project" value="UniProtKB-KW"/>
</dbReference>
<evidence type="ECO:0000256" key="2">
    <source>
        <dbReference type="ARBA" id="ARBA00022741"/>
    </source>
</evidence>
<dbReference type="EMBL" id="CP047156">
    <property type="protein sequence ID" value="QHC01167.1"/>
    <property type="molecule type" value="Genomic_DNA"/>
</dbReference>
<dbReference type="RefSeq" id="WP_159546304.1">
    <property type="nucleotide sequence ID" value="NZ_CP047156.1"/>
</dbReference>
<evidence type="ECO:0000256" key="3">
    <source>
        <dbReference type="ARBA" id="ARBA00022840"/>
    </source>
</evidence>
<dbReference type="InParanoid" id="A0A7L4YRH2"/>
<dbReference type="Pfam" id="PF00005">
    <property type="entry name" value="ABC_tran"/>
    <property type="match status" value="2"/>
</dbReference>
<dbReference type="InterPro" id="IPR027417">
    <property type="entry name" value="P-loop_NTPase"/>
</dbReference>
<evidence type="ECO:0000313" key="5">
    <source>
        <dbReference type="EMBL" id="QHC01167.1"/>
    </source>
</evidence>
<keyword evidence="2" id="KW-0547">Nucleotide-binding</keyword>
<sequence length="530" mass="58327">MPNFSAIPAISAEQVTLEWPSGELALDHLDAAFPPGRSGLVGLNGTGKSTLLRIIAGELAPSSGVVRRTGTVGYLPQDLPQHTGRDVADLLGITAIRDALRRIESGETDPDLYDAVGADWDVEERARAQLDALGLGRIELDRPAQTLSGGELILVALTGVLLQRPDVLLLDEPTNNLDATARSRLYQVIERWSGVLIIVSHDRQALRLVDQIAELRDGRVEVYGGNFDDYERQVAEQQAAAERDVRDARSDVNKQKQDWADAQVRLARRERYGRKMTEQKREPKIIMNARKRAAQESAGKYKGMHRDRLDEARSQLSQAQLRLRDDDEIKIELPATALPAARVVIDIAAPPGLVEVRDGTGPTPIERLIVRGPERIALTGDNGAGKTTLLRQIADQSRVPSQAVPQRLDTLADDDTVLSALTELAPHLTTVELRNRLAQLLLRGDQVSRPVRTLSGGQRLRAVLAAALLREPAPQLLMLDEPTNNLDLTSVAHLAQALRRYEGALIVVSHDADFLDEIEIDRWLAIKAQR</sequence>
<reference evidence="5 6" key="1">
    <citation type="journal article" date="2018" name="Int. J. Syst. Evol. Microbiol.">
        <title>Epidermidibacterium keratini gen. nov., sp. nov., a member of the family Sporichthyaceae, isolated from keratin epidermis.</title>
        <authorList>
            <person name="Lee D.G."/>
            <person name="Trujillo M.E."/>
            <person name="Kang S."/>
            <person name="Nam J.J."/>
            <person name="Kim Y.J."/>
        </authorList>
    </citation>
    <scope>NUCLEOTIDE SEQUENCE [LARGE SCALE GENOMIC DNA]</scope>
    <source>
        <strain evidence="5 6">EPI-7</strain>
    </source>
</reference>
<dbReference type="GO" id="GO:0016887">
    <property type="term" value="F:ATP hydrolysis activity"/>
    <property type="evidence" value="ECO:0007669"/>
    <property type="project" value="InterPro"/>
</dbReference>
<keyword evidence="1" id="KW-0677">Repeat</keyword>
<dbReference type="InterPro" id="IPR050611">
    <property type="entry name" value="ABCF"/>
</dbReference>
<dbReference type="SUPFAM" id="SSF52540">
    <property type="entry name" value="P-loop containing nucleoside triphosphate hydrolases"/>
    <property type="match status" value="2"/>
</dbReference>
<feature type="domain" description="ABC transporter" evidence="4">
    <location>
        <begin position="10"/>
        <end position="242"/>
    </location>
</feature>
<dbReference type="SMART" id="SM00382">
    <property type="entry name" value="AAA"/>
    <property type="match status" value="2"/>
</dbReference>
<dbReference type="AlphaFoldDB" id="A0A7L4YRH2"/>
<evidence type="ECO:0000256" key="1">
    <source>
        <dbReference type="ARBA" id="ARBA00022737"/>
    </source>
</evidence>
<dbReference type="InterPro" id="IPR003439">
    <property type="entry name" value="ABC_transporter-like_ATP-bd"/>
</dbReference>
<name>A0A7L4YRH2_9ACTN</name>
<dbReference type="FunFam" id="3.40.50.300:FF:001320">
    <property type="entry name" value="Heme ABC transporter ATP-binding protein"/>
    <property type="match status" value="1"/>
</dbReference>
<dbReference type="Proteomes" id="UP000463857">
    <property type="component" value="Chromosome"/>
</dbReference>
<dbReference type="PANTHER" id="PTHR19211">
    <property type="entry name" value="ATP-BINDING TRANSPORT PROTEIN-RELATED"/>
    <property type="match status" value="1"/>
</dbReference>
<keyword evidence="3 5" id="KW-0067">ATP-binding</keyword>
<accession>A0A7L4YRH2</accession>
<dbReference type="Gene3D" id="3.40.50.300">
    <property type="entry name" value="P-loop containing nucleotide triphosphate hydrolases"/>
    <property type="match status" value="2"/>
</dbReference>
<dbReference type="InterPro" id="IPR003593">
    <property type="entry name" value="AAA+_ATPase"/>
</dbReference>
<dbReference type="PANTHER" id="PTHR19211:SF6">
    <property type="entry name" value="BLL7188 PROTEIN"/>
    <property type="match status" value="1"/>
</dbReference>
<dbReference type="PROSITE" id="PS50893">
    <property type="entry name" value="ABC_TRANSPORTER_2"/>
    <property type="match status" value="1"/>
</dbReference>
<evidence type="ECO:0000313" key="6">
    <source>
        <dbReference type="Proteomes" id="UP000463857"/>
    </source>
</evidence>
<organism evidence="5 6">
    <name type="scientific">Epidermidibacterium keratini</name>
    <dbReference type="NCBI Taxonomy" id="1891644"/>
    <lineage>
        <taxon>Bacteria</taxon>
        <taxon>Bacillati</taxon>
        <taxon>Actinomycetota</taxon>
        <taxon>Actinomycetes</taxon>
        <taxon>Sporichthyales</taxon>
        <taxon>Sporichthyaceae</taxon>
        <taxon>Epidermidibacterium</taxon>
    </lineage>
</organism>
<evidence type="ECO:0000259" key="4">
    <source>
        <dbReference type="PROSITE" id="PS50893"/>
    </source>
</evidence>
<gene>
    <name evidence="5" type="ORF">EK0264_13270</name>
</gene>
<proteinExistence type="predicted"/>
<dbReference type="OrthoDB" id="3207002at2"/>
<protein>
    <submittedName>
        <fullName evidence="5">ATP-binding cassette domain-containing protein</fullName>
    </submittedName>
</protein>
<dbReference type="CDD" id="cd03221">
    <property type="entry name" value="ABCF_EF-3"/>
    <property type="match status" value="1"/>
</dbReference>
<keyword evidence="6" id="KW-1185">Reference proteome</keyword>